<name>A0A3R7WB40_APHAT</name>
<evidence type="ECO:0000256" key="1">
    <source>
        <dbReference type="SAM" id="MobiDB-lite"/>
    </source>
</evidence>
<organism evidence="2 3">
    <name type="scientific">Aphanomyces astaci</name>
    <name type="common">Crayfish plague agent</name>
    <dbReference type="NCBI Taxonomy" id="112090"/>
    <lineage>
        <taxon>Eukaryota</taxon>
        <taxon>Sar</taxon>
        <taxon>Stramenopiles</taxon>
        <taxon>Oomycota</taxon>
        <taxon>Saprolegniomycetes</taxon>
        <taxon>Saprolegniales</taxon>
        <taxon>Verrucalvaceae</taxon>
        <taxon>Aphanomyces</taxon>
    </lineage>
</organism>
<proteinExistence type="predicted"/>
<dbReference type="VEuPathDB" id="FungiDB:H257_04752"/>
<gene>
    <name evidence="2" type="ORF">B5M09_011708</name>
</gene>
<dbReference type="Proteomes" id="UP000284702">
    <property type="component" value="Unassembled WGS sequence"/>
</dbReference>
<sequence>MAMRTMKRRNDNDGDEQKTKPALDNRRNSLAAAIEAESERELVVREKELSFQQFKLDSEMNQRELDRVERQVEREHQILMA</sequence>
<reference evidence="2" key="1">
    <citation type="submission" date="2018-07" db="EMBL/GenBank/DDBJ databases">
        <title>Annotation of Aphanomyces astaci genome assembly.</title>
        <authorList>
            <person name="Studholme D.J."/>
        </authorList>
    </citation>
    <scope>NUCLEOTIDE SEQUENCE [LARGE SCALE GENOMIC DNA]</scope>
    <source>
        <strain evidence="2">Pc</strain>
    </source>
</reference>
<protein>
    <submittedName>
        <fullName evidence="2">Uncharacterized protein</fullName>
    </submittedName>
</protein>
<comment type="caution">
    <text evidence="2">The sequence shown here is derived from an EMBL/GenBank/DDBJ whole genome shotgun (WGS) entry which is preliminary data.</text>
</comment>
<evidence type="ECO:0000313" key="2">
    <source>
        <dbReference type="EMBL" id="RQM20596.1"/>
    </source>
</evidence>
<keyword evidence="3" id="KW-1185">Reference proteome</keyword>
<dbReference type="AlphaFoldDB" id="A0A3R7WB40"/>
<feature type="compositionally biased region" description="Basic and acidic residues" evidence="1">
    <location>
        <begin position="8"/>
        <end position="27"/>
    </location>
</feature>
<evidence type="ECO:0000313" key="3">
    <source>
        <dbReference type="Proteomes" id="UP000284702"/>
    </source>
</evidence>
<accession>A0A3R7WB40</accession>
<dbReference type="EMBL" id="MZMZ02003811">
    <property type="protein sequence ID" value="RQM20596.1"/>
    <property type="molecule type" value="Genomic_DNA"/>
</dbReference>
<feature type="region of interest" description="Disordered" evidence="1">
    <location>
        <begin position="1"/>
        <end position="30"/>
    </location>
</feature>